<dbReference type="Gene3D" id="4.10.410.10">
    <property type="entry name" value="Pancreatic trypsin inhibitor Kunitz domain"/>
    <property type="match status" value="2"/>
</dbReference>
<dbReference type="PANTHER" id="PTHR10083:SF328">
    <property type="entry name" value="TISSUE FACTOR PATHWAY INHIBITOR"/>
    <property type="match status" value="1"/>
</dbReference>
<evidence type="ECO:0000313" key="6">
    <source>
        <dbReference type="Ensembl" id="ENSCSRP00000019078.1"/>
    </source>
</evidence>
<name>A0A8C3SUG7_CHESE</name>
<dbReference type="InterPro" id="IPR036880">
    <property type="entry name" value="Kunitz_BPTI_sf"/>
</dbReference>
<keyword evidence="1" id="KW-0646">Protease inhibitor</keyword>
<keyword evidence="7" id="KW-1185">Reference proteome</keyword>
<evidence type="ECO:0000313" key="7">
    <source>
        <dbReference type="Proteomes" id="UP000694403"/>
    </source>
</evidence>
<dbReference type="Pfam" id="PF00014">
    <property type="entry name" value="Kunitz_BPTI"/>
    <property type="match status" value="2"/>
</dbReference>
<sequence length="262" mass="28823">MKSGAIVLLLGLLALWAQLPPVAGGKCGQRAVEGDGTGGRREKPSFSASPLRVAWLFLPDTSLSALPLRPLYVPADPRSCYAMIPHWFYNWQAKKCENFMYGGCDGHENNFEMQTDCLGKCGGHARQGQEGIVPPLERPLGPCTAAIPRWTYNWRAKTCEEFSYGGCRGNKNNFETEVDCLQACAGHGKTHDNLGQCCYLHRAMNRSLYKKKTQISGLFTCQSQTVLLIPHTGYQEAKKGITRPPLLHSSSLAPSQHLGAVR</sequence>
<dbReference type="PROSITE" id="PS00280">
    <property type="entry name" value="BPTI_KUNITZ_1"/>
    <property type="match status" value="1"/>
</dbReference>
<evidence type="ECO:0000256" key="1">
    <source>
        <dbReference type="ARBA" id="ARBA00022690"/>
    </source>
</evidence>
<evidence type="ECO:0000259" key="5">
    <source>
        <dbReference type="PROSITE" id="PS50279"/>
    </source>
</evidence>
<reference evidence="6" key="1">
    <citation type="submission" date="2025-08" db="UniProtKB">
        <authorList>
            <consortium name="Ensembl"/>
        </authorList>
    </citation>
    <scope>IDENTIFICATION</scope>
</reference>
<dbReference type="GO" id="GO:0004867">
    <property type="term" value="F:serine-type endopeptidase inhibitor activity"/>
    <property type="evidence" value="ECO:0007669"/>
    <property type="project" value="UniProtKB-KW"/>
</dbReference>
<keyword evidence="2" id="KW-0722">Serine protease inhibitor</keyword>
<reference evidence="6" key="2">
    <citation type="submission" date="2025-09" db="UniProtKB">
        <authorList>
            <consortium name="Ensembl"/>
        </authorList>
    </citation>
    <scope>IDENTIFICATION</scope>
</reference>
<dbReference type="Proteomes" id="UP000694403">
    <property type="component" value="Unplaced"/>
</dbReference>
<organism evidence="6 7">
    <name type="scientific">Chelydra serpentina</name>
    <name type="common">Snapping turtle</name>
    <name type="synonym">Testudo serpentina</name>
    <dbReference type="NCBI Taxonomy" id="8475"/>
    <lineage>
        <taxon>Eukaryota</taxon>
        <taxon>Metazoa</taxon>
        <taxon>Chordata</taxon>
        <taxon>Craniata</taxon>
        <taxon>Vertebrata</taxon>
        <taxon>Euteleostomi</taxon>
        <taxon>Archelosauria</taxon>
        <taxon>Testudinata</taxon>
        <taxon>Testudines</taxon>
        <taxon>Cryptodira</taxon>
        <taxon>Durocryptodira</taxon>
        <taxon>Americhelydia</taxon>
        <taxon>Chelydroidea</taxon>
        <taxon>Chelydridae</taxon>
        <taxon>Chelydra</taxon>
    </lineage>
</organism>
<dbReference type="SMART" id="SM00131">
    <property type="entry name" value="KU"/>
    <property type="match status" value="2"/>
</dbReference>
<evidence type="ECO:0000256" key="2">
    <source>
        <dbReference type="ARBA" id="ARBA00022900"/>
    </source>
</evidence>
<dbReference type="PRINTS" id="PR00759">
    <property type="entry name" value="BASICPTASE"/>
</dbReference>
<dbReference type="GO" id="GO:0005615">
    <property type="term" value="C:extracellular space"/>
    <property type="evidence" value="ECO:0007669"/>
    <property type="project" value="TreeGrafter"/>
</dbReference>
<accession>A0A8C3SUG7</accession>
<keyword evidence="4" id="KW-0732">Signal</keyword>
<feature type="signal peptide" evidence="4">
    <location>
        <begin position="1"/>
        <end position="24"/>
    </location>
</feature>
<feature type="chain" id="PRO_5034225830" description="BPTI/Kunitz inhibitor domain-containing protein" evidence="4">
    <location>
        <begin position="25"/>
        <end position="262"/>
    </location>
</feature>
<dbReference type="PROSITE" id="PS50279">
    <property type="entry name" value="BPTI_KUNITZ_2"/>
    <property type="match status" value="2"/>
</dbReference>
<evidence type="ECO:0000256" key="3">
    <source>
        <dbReference type="ARBA" id="ARBA00023157"/>
    </source>
</evidence>
<dbReference type="PANTHER" id="PTHR10083">
    <property type="entry name" value="KUNITZ-TYPE PROTEASE INHIBITOR-RELATED"/>
    <property type="match status" value="1"/>
</dbReference>
<dbReference type="Ensembl" id="ENSCSRT00000019948.1">
    <property type="protein sequence ID" value="ENSCSRP00000019078.1"/>
    <property type="gene ID" value="ENSCSRG00000014508.1"/>
</dbReference>
<dbReference type="InterPro" id="IPR050098">
    <property type="entry name" value="TFPI/VKTCI-like"/>
</dbReference>
<proteinExistence type="predicted"/>
<dbReference type="SUPFAM" id="SSF57362">
    <property type="entry name" value="BPTI-like"/>
    <property type="match status" value="2"/>
</dbReference>
<protein>
    <recommendedName>
        <fullName evidence="5">BPTI/Kunitz inhibitor domain-containing protein</fullName>
    </recommendedName>
</protein>
<dbReference type="AlphaFoldDB" id="A0A8C3SUG7"/>
<evidence type="ECO:0000256" key="4">
    <source>
        <dbReference type="SAM" id="SignalP"/>
    </source>
</evidence>
<dbReference type="InterPro" id="IPR020901">
    <property type="entry name" value="Prtase_inh_Kunz-CS"/>
</dbReference>
<dbReference type="InterPro" id="IPR002223">
    <property type="entry name" value="Kunitz_BPTI"/>
</dbReference>
<keyword evidence="3" id="KW-1015">Disulfide bond</keyword>
<feature type="domain" description="BPTI/Kunitz inhibitor" evidence="5">
    <location>
        <begin position="71"/>
        <end position="121"/>
    </location>
</feature>
<feature type="domain" description="BPTI/Kunitz inhibitor" evidence="5">
    <location>
        <begin position="121"/>
        <end position="184"/>
    </location>
</feature>